<protein>
    <recommendedName>
        <fullName evidence="2">DUF7610 domain-containing protein</fullName>
    </recommendedName>
</protein>
<dbReference type="EMBL" id="RXIC02000024">
    <property type="protein sequence ID" value="KAB1210860.1"/>
    <property type="molecule type" value="Genomic_DNA"/>
</dbReference>
<dbReference type="AlphaFoldDB" id="A0A6A1VDK6"/>
<reference evidence="3" key="3">
    <citation type="submission" date="2019-09" db="EMBL/GenBank/DDBJ databases">
        <authorList>
            <person name="Gao Z."/>
        </authorList>
    </citation>
    <scope>NUCLEOTIDE SEQUENCE</scope>
    <source>
        <tissue evidence="3">Leaves</tissue>
    </source>
</reference>
<name>A0A6A1VDK6_9ROSI</name>
<dbReference type="Pfam" id="PF24583">
    <property type="entry name" value="DUF7610"/>
    <property type="match status" value="1"/>
</dbReference>
<organism evidence="3 5">
    <name type="scientific">Morella rubra</name>
    <name type="common">Chinese bayberry</name>
    <dbReference type="NCBI Taxonomy" id="262757"/>
    <lineage>
        <taxon>Eukaryota</taxon>
        <taxon>Viridiplantae</taxon>
        <taxon>Streptophyta</taxon>
        <taxon>Embryophyta</taxon>
        <taxon>Tracheophyta</taxon>
        <taxon>Spermatophyta</taxon>
        <taxon>Magnoliopsida</taxon>
        <taxon>eudicotyledons</taxon>
        <taxon>Gunneridae</taxon>
        <taxon>Pentapetalae</taxon>
        <taxon>rosids</taxon>
        <taxon>fabids</taxon>
        <taxon>Fagales</taxon>
        <taxon>Myricaceae</taxon>
        <taxon>Morella</taxon>
    </lineage>
</organism>
<evidence type="ECO:0000313" key="4">
    <source>
        <dbReference type="EMBL" id="KAB1210860.1"/>
    </source>
</evidence>
<accession>A0A6A1VDK6</accession>
<keyword evidence="1" id="KW-0812">Transmembrane</keyword>
<dbReference type="OrthoDB" id="1937541at2759"/>
<keyword evidence="1" id="KW-0472">Membrane</keyword>
<evidence type="ECO:0000259" key="2">
    <source>
        <dbReference type="Pfam" id="PF24583"/>
    </source>
</evidence>
<comment type="caution">
    <text evidence="3">The sequence shown here is derived from an EMBL/GenBank/DDBJ whole genome shotgun (WGS) entry which is preliminary data.</text>
</comment>
<reference evidence="3" key="1">
    <citation type="submission" date="2018-07" db="EMBL/GenBank/DDBJ databases">
        <authorList>
            <person name="Gao Z.-S."/>
            <person name="Jia H.-M."/>
            <person name="Jia H.-J."/>
            <person name="Cai Q.-L."/>
            <person name="Wang Y."/>
            <person name="Zhao H.-B."/>
        </authorList>
    </citation>
    <scope>NUCLEOTIDE SEQUENCE</scope>
    <source>
        <tissue evidence="3">Leaves</tissue>
    </source>
</reference>
<dbReference type="InterPro" id="IPR056029">
    <property type="entry name" value="DUF7610"/>
</dbReference>
<dbReference type="EMBL" id="RXIC02000024">
    <property type="protein sequence ID" value="KAB1210854.1"/>
    <property type="molecule type" value="Genomic_DNA"/>
</dbReference>
<evidence type="ECO:0000313" key="3">
    <source>
        <dbReference type="EMBL" id="KAB1210854.1"/>
    </source>
</evidence>
<feature type="transmembrane region" description="Helical" evidence="1">
    <location>
        <begin position="184"/>
        <end position="208"/>
    </location>
</feature>
<feature type="domain" description="DUF7610" evidence="2">
    <location>
        <begin position="8"/>
        <end position="84"/>
    </location>
</feature>
<evidence type="ECO:0000256" key="1">
    <source>
        <dbReference type="SAM" id="Phobius"/>
    </source>
</evidence>
<reference evidence="3 5" key="2">
    <citation type="journal article" date="2019" name="Plant Biotechnol. J.">
        <title>The red bayberry genome and genetic basis of sex determination.</title>
        <authorList>
            <person name="Jia H.M."/>
            <person name="Jia H.J."/>
            <person name="Cai Q.L."/>
            <person name="Wang Y."/>
            <person name="Zhao H.B."/>
            <person name="Yang W.F."/>
            <person name="Wang G.Y."/>
            <person name="Li Y.H."/>
            <person name="Zhan D.L."/>
            <person name="Shen Y.T."/>
            <person name="Niu Q.F."/>
            <person name="Chang L."/>
            <person name="Qiu J."/>
            <person name="Zhao L."/>
            <person name="Xie H.B."/>
            <person name="Fu W.Y."/>
            <person name="Jin J."/>
            <person name="Li X.W."/>
            <person name="Jiao Y."/>
            <person name="Zhou C.C."/>
            <person name="Tu T."/>
            <person name="Chai C.Y."/>
            <person name="Gao J.L."/>
            <person name="Fan L.J."/>
            <person name="van de Weg E."/>
            <person name="Wang J.Y."/>
            <person name="Gao Z.S."/>
        </authorList>
    </citation>
    <scope>NUCLEOTIDE SEQUENCE [LARGE SCALE GENOMIC DNA]</scope>
    <source>
        <tissue evidence="3">Leaves</tissue>
    </source>
</reference>
<proteinExistence type="predicted"/>
<gene>
    <name evidence="4" type="ORF">CJ030_MR6G019749</name>
    <name evidence="3" type="ORF">CJ030_MR6G019755</name>
</gene>
<sequence length="227" mass="25550">MTERYSILQKKLQELESELHHHVSIPDKNPIPEDVLEAFQNRFLFVKNLLRAEIKSHPSNPRYLHHIAGRLAELERDFEVWDGDKTSAMNRDDNASTFAFTESCLNDDGEASVELGLPVYEDEPERLSQGDLVEEKALVEFCARPKQENLLQKEVLDSNLYEEKAKEEVSVGFERNVKGEQRRVGIGSLCGAMASGLVLGMALTGYAMGRLSGCFQYVEPGSFLTPT</sequence>
<keyword evidence="5" id="KW-1185">Reference proteome</keyword>
<evidence type="ECO:0000313" key="5">
    <source>
        <dbReference type="Proteomes" id="UP000516437"/>
    </source>
</evidence>
<keyword evidence="1" id="KW-1133">Transmembrane helix</keyword>
<dbReference type="Proteomes" id="UP000516437">
    <property type="component" value="Chromosome 6"/>
</dbReference>